<dbReference type="Proteomes" id="UP000249526">
    <property type="component" value="Unassembled WGS sequence"/>
</dbReference>
<gene>
    <name evidence="2" type="ORF">BO85DRAFT_463224</name>
</gene>
<protein>
    <submittedName>
        <fullName evidence="2">Uncharacterized protein</fullName>
    </submittedName>
</protein>
<keyword evidence="3" id="KW-1185">Reference proteome</keyword>
<evidence type="ECO:0000256" key="1">
    <source>
        <dbReference type="SAM" id="Phobius"/>
    </source>
</evidence>
<feature type="transmembrane region" description="Helical" evidence="1">
    <location>
        <begin position="6"/>
        <end position="28"/>
    </location>
</feature>
<dbReference type="GeneID" id="37165311"/>
<dbReference type="EMBL" id="KZ825078">
    <property type="protein sequence ID" value="RAH53252.1"/>
    <property type="molecule type" value="Genomic_DNA"/>
</dbReference>
<dbReference type="RefSeq" id="XP_025511174.1">
    <property type="nucleotide sequence ID" value="XM_025661909.1"/>
</dbReference>
<organism evidence="2 3">
    <name type="scientific">Aspergillus piperis CBS 112811</name>
    <dbReference type="NCBI Taxonomy" id="1448313"/>
    <lineage>
        <taxon>Eukaryota</taxon>
        <taxon>Fungi</taxon>
        <taxon>Dikarya</taxon>
        <taxon>Ascomycota</taxon>
        <taxon>Pezizomycotina</taxon>
        <taxon>Eurotiomycetes</taxon>
        <taxon>Eurotiomycetidae</taxon>
        <taxon>Eurotiales</taxon>
        <taxon>Aspergillaceae</taxon>
        <taxon>Aspergillus</taxon>
        <taxon>Aspergillus subgen. Circumdati</taxon>
    </lineage>
</organism>
<dbReference type="AlphaFoldDB" id="A0A8G1QTE6"/>
<accession>A0A8G1QTE6</accession>
<name>A0A8G1QTE6_9EURO</name>
<keyword evidence="1" id="KW-1133">Transmembrane helix</keyword>
<evidence type="ECO:0000313" key="2">
    <source>
        <dbReference type="EMBL" id="RAH53252.1"/>
    </source>
</evidence>
<evidence type="ECO:0000313" key="3">
    <source>
        <dbReference type="Proteomes" id="UP000249526"/>
    </source>
</evidence>
<proteinExistence type="predicted"/>
<sequence>MTRLYPLFILLFVLLILGTIFYITYSIIQDVKRNTRSKMEKKNVTFSRDGVTVGVKELKDEDYLDRSQSILVSMWNHTSFPAYKSRLWDMTKPTNWNENGAGGSSGDDGLRDRFWSAAGKVGEWAGYQQGQEGERDKKGQ</sequence>
<dbReference type="PANTHER" id="PTHR42077:SF1">
    <property type="entry name" value="YALI0F30239P"/>
    <property type="match status" value="1"/>
</dbReference>
<dbReference type="PANTHER" id="PTHR42077">
    <property type="entry name" value="YALI0F30239P"/>
    <property type="match status" value="1"/>
</dbReference>
<keyword evidence="1" id="KW-0812">Transmembrane</keyword>
<reference evidence="2 3" key="1">
    <citation type="submission" date="2018-02" db="EMBL/GenBank/DDBJ databases">
        <title>The genomes of Aspergillus section Nigri reveals drivers in fungal speciation.</title>
        <authorList>
            <consortium name="DOE Joint Genome Institute"/>
            <person name="Vesth T.C."/>
            <person name="Nybo J."/>
            <person name="Theobald S."/>
            <person name="Brandl J."/>
            <person name="Frisvad J.C."/>
            <person name="Nielsen K.F."/>
            <person name="Lyhne E.K."/>
            <person name="Kogle M.E."/>
            <person name="Kuo A."/>
            <person name="Riley R."/>
            <person name="Clum A."/>
            <person name="Nolan M."/>
            <person name="Lipzen A."/>
            <person name="Salamov A."/>
            <person name="Henrissat B."/>
            <person name="Wiebenga A."/>
            <person name="De vries R.P."/>
            <person name="Grigoriev I.V."/>
            <person name="Mortensen U.H."/>
            <person name="Andersen M.R."/>
            <person name="Baker S.E."/>
        </authorList>
    </citation>
    <scope>NUCLEOTIDE SEQUENCE [LARGE SCALE GENOMIC DNA]</scope>
    <source>
        <strain evidence="2 3">CBS 112811</strain>
    </source>
</reference>
<keyword evidence="1" id="KW-0472">Membrane</keyword>